<dbReference type="GO" id="GO:0016879">
    <property type="term" value="F:ligase activity, forming carbon-nitrogen bonds"/>
    <property type="evidence" value="ECO:0007669"/>
    <property type="project" value="InterPro"/>
</dbReference>
<dbReference type="NCBIfam" id="TIGR02433">
    <property type="entry name" value="lysidine_TilS_C"/>
    <property type="match status" value="1"/>
</dbReference>
<comment type="subcellular location">
    <subcellularLocation>
        <location evidence="1">Cytoplasm</location>
    </subcellularLocation>
</comment>
<dbReference type="InterPro" id="IPR012094">
    <property type="entry name" value="tRNA_Ile_lys_synt"/>
</dbReference>
<evidence type="ECO:0000256" key="1">
    <source>
        <dbReference type="ARBA" id="ARBA00004496"/>
    </source>
</evidence>
<proteinExistence type="predicted"/>
<evidence type="ECO:0000256" key="5">
    <source>
        <dbReference type="ARBA" id="ARBA00022840"/>
    </source>
</evidence>
<gene>
    <name evidence="7" type="ORF">METZ01_LOCUS208168</name>
</gene>
<evidence type="ECO:0000259" key="6">
    <source>
        <dbReference type="SMART" id="SM00977"/>
    </source>
</evidence>
<dbReference type="EMBL" id="UINC01046823">
    <property type="protein sequence ID" value="SVB55314.1"/>
    <property type="molecule type" value="Genomic_DNA"/>
</dbReference>
<evidence type="ECO:0000256" key="3">
    <source>
        <dbReference type="ARBA" id="ARBA00022694"/>
    </source>
</evidence>
<dbReference type="InterPro" id="IPR014729">
    <property type="entry name" value="Rossmann-like_a/b/a_fold"/>
</dbReference>
<dbReference type="SUPFAM" id="SSF52402">
    <property type="entry name" value="Adenine nucleotide alpha hydrolases-like"/>
    <property type="match status" value="1"/>
</dbReference>
<dbReference type="GO" id="GO:0005524">
    <property type="term" value="F:ATP binding"/>
    <property type="evidence" value="ECO:0007669"/>
    <property type="project" value="UniProtKB-KW"/>
</dbReference>
<sequence>QNIIRGTGKKGLSGMKYMNSIYFNKKKLILSRPLLDLRKKFIEEYCTKNNLEFCVDSSNKKNIYNRNLLRNKIIPEIEKINPQFVEAINNLSKNVNNLDENVEAQKKRIIKDYQSLINEEKFLGRNHHEMINNVITNKSKSENLPGDINIRSTGKSILLESRLNNKSESYKIFLPIPGKIFLPSGEKITSKIINKPTNLKLVNKNNIYISSNYIDKKLFIRNRINGDKMSPFGTDKKIRVKKLLSDYKVSVKSNYPLLCSENEIIWLIGLRQSNKSVVLKTEKKVIELLVSKNSV</sequence>
<evidence type="ECO:0000256" key="2">
    <source>
        <dbReference type="ARBA" id="ARBA00022598"/>
    </source>
</evidence>
<feature type="non-terminal residue" evidence="7">
    <location>
        <position position="1"/>
    </location>
</feature>
<dbReference type="AlphaFoldDB" id="A0A382EYX0"/>
<dbReference type="Pfam" id="PF01171">
    <property type="entry name" value="ATP_bind_3"/>
    <property type="match status" value="1"/>
</dbReference>
<accession>A0A382EYX0</accession>
<keyword evidence="5" id="KW-0067">ATP-binding</keyword>
<dbReference type="GO" id="GO:0005737">
    <property type="term" value="C:cytoplasm"/>
    <property type="evidence" value="ECO:0007669"/>
    <property type="project" value="UniProtKB-SubCell"/>
</dbReference>
<reference evidence="7" key="1">
    <citation type="submission" date="2018-05" db="EMBL/GenBank/DDBJ databases">
        <authorList>
            <person name="Lanie J.A."/>
            <person name="Ng W.-L."/>
            <person name="Kazmierczak K.M."/>
            <person name="Andrzejewski T.M."/>
            <person name="Davidsen T.M."/>
            <person name="Wayne K.J."/>
            <person name="Tettelin H."/>
            <person name="Glass J.I."/>
            <person name="Rusch D."/>
            <person name="Podicherti R."/>
            <person name="Tsui H.-C.T."/>
            <person name="Winkler M.E."/>
        </authorList>
    </citation>
    <scope>NUCLEOTIDE SEQUENCE</scope>
</reference>
<dbReference type="PANTHER" id="PTHR43033">
    <property type="entry name" value="TRNA(ILE)-LYSIDINE SYNTHASE-RELATED"/>
    <property type="match status" value="1"/>
</dbReference>
<dbReference type="Pfam" id="PF11734">
    <property type="entry name" value="TilS_C"/>
    <property type="match status" value="1"/>
</dbReference>
<keyword evidence="4" id="KW-0547">Nucleotide-binding</keyword>
<dbReference type="InterPro" id="IPR012796">
    <property type="entry name" value="Lysidine-tRNA-synth_C"/>
</dbReference>
<dbReference type="PANTHER" id="PTHR43033:SF1">
    <property type="entry name" value="TRNA(ILE)-LYSIDINE SYNTHASE-RELATED"/>
    <property type="match status" value="1"/>
</dbReference>
<dbReference type="SUPFAM" id="SSF56037">
    <property type="entry name" value="PheT/TilS domain"/>
    <property type="match status" value="1"/>
</dbReference>
<dbReference type="Gene3D" id="3.40.50.620">
    <property type="entry name" value="HUPs"/>
    <property type="match status" value="1"/>
</dbReference>
<keyword evidence="3" id="KW-0819">tRNA processing</keyword>
<protein>
    <recommendedName>
        <fullName evidence="6">Lysidine-tRNA(Ile) synthetase C-terminal domain-containing protein</fullName>
    </recommendedName>
</protein>
<evidence type="ECO:0000256" key="4">
    <source>
        <dbReference type="ARBA" id="ARBA00022741"/>
    </source>
</evidence>
<feature type="domain" description="Lysidine-tRNA(Ile) synthetase C-terminal" evidence="6">
    <location>
        <begin position="218"/>
        <end position="288"/>
    </location>
</feature>
<keyword evidence="2" id="KW-0436">Ligase</keyword>
<dbReference type="SMART" id="SM00977">
    <property type="entry name" value="TilS_C"/>
    <property type="match status" value="1"/>
</dbReference>
<dbReference type="InterPro" id="IPR011063">
    <property type="entry name" value="TilS/TtcA_N"/>
</dbReference>
<organism evidence="7">
    <name type="scientific">marine metagenome</name>
    <dbReference type="NCBI Taxonomy" id="408172"/>
    <lineage>
        <taxon>unclassified sequences</taxon>
        <taxon>metagenomes</taxon>
        <taxon>ecological metagenomes</taxon>
    </lineage>
</organism>
<evidence type="ECO:0000313" key="7">
    <source>
        <dbReference type="EMBL" id="SVB55314.1"/>
    </source>
</evidence>
<name>A0A382EYX0_9ZZZZ</name>
<dbReference type="GO" id="GO:0008033">
    <property type="term" value="P:tRNA processing"/>
    <property type="evidence" value="ECO:0007669"/>
    <property type="project" value="UniProtKB-KW"/>
</dbReference>